<dbReference type="InterPro" id="IPR024051">
    <property type="entry name" value="AICAR_Tfase_dup_dom_sf"/>
</dbReference>
<dbReference type="RefSeq" id="WP_073037208.1">
    <property type="nucleotide sequence ID" value="NZ_FQVB01000007.1"/>
</dbReference>
<accession>A0A1M4W8W2</accession>
<keyword evidence="1" id="KW-0378">Hydrolase</keyword>
<dbReference type="PIRSF" id="PIRSF000414">
    <property type="entry name" value="AICARFT_IMPCHas"/>
    <property type="match status" value="1"/>
</dbReference>
<protein>
    <submittedName>
        <fullName evidence="1">Phosphoribosylaminoimidazolecarboxamide formyltransferase / IMP cyclohydrolase</fullName>
    </submittedName>
</protein>
<dbReference type="OrthoDB" id="9802065at2"/>
<gene>
    <name evidence="1" type="ORF">SAMN02745206_00809</name>
</gene>
<dbReference type="EMBL" id="FQVB01000007">
    <property type="protein sequence ID" value="SHE77666.1"/>
    <property type="molecule type" value="Genomic_DNA"/>
</dbReference>
<keyword evidence="2" id="KW-1185">Reference proteome</keyword>
<dbReference type="GO" id="GO:0006189">
    <property type="term" value="P:'de novo' IMP biosynthetic process"/>
    <property type="evidence" value="ECO:0007669"/>
    <property type="project" value="TreeGrafter"/>
</dbReference>
<dbReference type="Gene3D" id="3.40.140.20">
    <property type="match status" value="2"/>
</dbReference>
<organism evidence="1 2">
    <name type="scientific">Desulfacinum infernum DSM 9756</name>
    <dbReference type="NCBI Taxonomy" id="1121391"/>
    <lineage>
        <taxon>Bacteria</taxon>
        <taxon>Pseudomonadati</taxon>
        <taxon>Thermodesulfobacteriota</taxon>
        <taxon>Syntrophobacteria</taxon>
        <taxon>Syntrophobacterales</taxon>
        <taxon>Syntrophobacteraceae</taxon>
        <taxon>Desulfacinum</taxon>
    </lineage>
</organism>
<evidence type="ECO:0000313" key="2">
    <source>
        <dbReference type="Proteomes" id="UP000184076"/>
    </source>
</evidence>
<dbReference type="PANTHER" id="PTHR11692:SF0">
    <property type="entry name" value="BIFUNCTIONAL PURINE BIOSYNTHESIS PROTEIN ATIC"/>
    <property type="match status" value="1"/>
</dbReference>
<reference evidence="2" key="1">
    <citation type="submission" date="2016-11" db="EMBL/GenBank/DDBJ databases">
        <authorList>
            <person name="Varghese N."/>
            <person name="Submissions S."/>
        </authorList>
    </citation>
    <scope>NUCLEOTIDE SEQUENCE [LARGE SCALE GENOMIC DNA]</scope>
    <source>
        <strain evidence="2">DSM 9756</strain>
    </source>
</reference>
<dbReference type="STRING" id="1121391.SAMN02745206_00809"/>
<dbReference type="PANTHER" id="PTHR11692">
    <property type="entry name" value="BIFUNCTIONAL PURINE BIOSYNTHESIS PROTEIN PURH"/>
    <property type="match status" value="1"/>
</dbReference>
<dbReference type="SMART" id="SM00798">
    <property type="entry name" value="AICARFT_IMPCHas"/>
    <property type="match status" value="1"/>
</dbReference>
<dbReference type="GO" id="GO:0005829">
    <property type="term" value="C:cytosol"/>
    <property type="evidence" value="ECO:0007669"/>
    <property type="project" value="TreeGrafter"/>
</dbReference>
<dbReference type="GO" id="GO:0004643">
    <property type="term" value="F:phosphoribosylaminoimidazolecarboxamide formyltransferase activity"/>
    <property type="evidence" value="ECO:0007669"/>
    <property type="project" value="InterPro"/>
</dbReference>
<evidence type="ECO:0000313" key="1">
    <source>
        <dbReference type="EMBL" id="SHE77666.1"/>
    </source>
</evidence>
<sequence>MADDLKKMYRTVMDDHFPENLSIRFGDQELVYRKRTWKIPDDKTGEVIEKGLRYGENPGQEAALYELVGGHLQLGDCRFIDPGNGLVSAVTEEDMLQAGKHPGKTNLTDLDNGLNIIKYLMKKPAAVILKHNNPCGAAHGESLARAYDRANRADRIAAFGGCLVVNRPMDKETAELVARNYLEVVAAPDFEEGALEILKKRSNLRIIQIRRIDRLEEYRDLRFVDFKSLMDGGLIVQQSAVCRVKGPEDLKLAEAVHDGKTYRIQREPTEKEMEDLLFGWYVEQGVTSNSVLYVKDQCTVAIGTGEQDRVGVAELAVYKAYRNYGDALCFDRYGISYKDLELAVERGERPREDREAIDAATREAKAGLKGSTMVSDAFFPFRDGVDVGIRQGITAVVQPGGSLRDWEVIEACNEAGVTMVFTGQRAFKH</sequence>
<dbReference type="AlphaFoldDB" id="A0A1M4W8W2"/>
<dbReference type="Proteomes" id="UP000184076">
    <property type="component" value="Unassembled WGS sequence"/>
</dbReference>
<dbReference type="InterPro" id="IPR002695">
    <property type="entry name" value="PurH-like"/>
</dbReference>
<dbReference type="InterPro" id="IPR016193">
    <property type="entry name" value="Cytidine_deaminase-like"/>
</dbReference>
<dbReference type="Pfam" id="PF01808">
    <property type="entry name" value="AICARFT_IMPCHas"/>
    <property type="match status" value="1"/>
</dbReference>
<keyword evidence="1" id="KW-0808">Transferase</keyword>
<name>A0A1M4W8W2_9BACT</name>
<proteinExistence type="predicted"/>
<dbReference type="GO" id="GO:0003937">
    <property type="term" value="F:IMP cyclohydrolase activity"/>
    <property type="evidence" value="ECO:0007669"/>
    <property type="project" value="InterPro"/>
</dbReference>
<dbReference type="SUPFAM" id="SSF53927">
    <property type="entry name" value="Cytidine deaminase-like"/>
    <property type="match status" value="1"/>
</dbReference>